<evidence type="ECO:0000256" key="7">
    <source>
        <dbReference type="ARBA" id="ARBA00023125"/>
    </source>
</evidence>
<dbReference type="AlphaFoldDB" id="A0A1J4L1H0"/>
<dbReference type="GO" id="GO:0000166">
    <property type="term" value="F:nucleotide binding"/>
    <property type="evidence" value="ECO:0007669"/>
    <property type="project" value="InterPro"/>
</dbReference>
<evidence type="ECO:0000256" key="8">
    <source>
        <dbReference type="ARBA" id="ARBA00049244"/>
    </source>
</evidence>
<keyword evidence="7" id="KW-0238">DNA-binding</keyword>
<dbReference type="VEuPathDB" id="TrichDB:TRFO_41060"/>
<dbReference type="PANTHER" id="PTHR48144">
    <property type="entry name" value="DNA-DIRECTED DNA POLYMERASE"/>
    <property type="match status" value="1"/>
</dbReference>
<name>A0A1J4L1H0_9EUKA</name>
<gene>
    <name evidence="10" type="ORF">TRFO_41060</name>
</gene>
<dbReference type="RefSeq" id="XP_068370503.1">
    <property type="nucleotide sequence ID" value="XM_068513563.1"/>
</dbReference>
<comment type="caution">
    <text evidence="10">The sequence shown here is derived from an EMBL/GenBank/DDBJ whole genome shotgun (WGS) entry which is preliminary data.</text>
</comment>
<keyword evidence="3" id="KW-0808">Transferase</keyword>
<keyword evidence="6" id="KW-0239">DNA-directed DNA polymerase</keyword>
<proteinExistence type="inferred from homology"/>
<dbReference type="GO" id="GO:0003677">
    <property type="term" value="F:DNA binding"/>
    <property type="evidence" value="ECO:0007669"/>
    <property type="project" value="UniProtKB-KW"/>
</dbReference>
<organism evidence="10 11">
    <name type="scientific">Tritrichomonas foetus</name>
    <dbReference type="NCBI Taxonomy" id="1144522"/>
    <lineage>
        <taxon>Eukaryota</taxon>
        <taxon>Metamonada</taxon>
        <taxon>Parabasalia</taxon>
        <taxon>Tritrichomonadida</taxon>
        <taxon>Tritrichomonadidae</taxon>
        <taxon>Tritrichomonas</taxon>
    </lineage>
</organism>
<evidence type="ECO:0000259" key="9">
    <source>
        <dbReference type="Pfam" id="PF03175"/>
    </source>
</evidence>
<dbReference type="GO" id="GO:0006260">
    <property type="term" value="P:DNA replication"/>
    <property type="evidence" value="ECO:0007669"/>
    <property type="project" value="UniProtKB-KW"/>
</dbReference>
<dbReference type="GO" id="GO:0003887">
    <property type="term" value="F:DNA-directed DNA polymerase activity"/>
    <property type="evidence" value="ECO:0007669"/>
    <property type="project" value="UniProtKB-KW"/>
</dbReference>
<evidence type="ECO:0000256" key="1">
    <source>
        <dbReference type="ARBA" id="ARBA00005755"/>
    </source>
</evidence>
<evidence type="ECO:0000256" key="5">
    <source>
        <dbReference type="ARBA" id="ARBA00022705"/>
    </source>
</evidence>
<comment type="catalytic activity">
    <reaction evidence="8">
        <text>DNA(n) + a 2'-deoxyribonucleoside 5'-triphosphate = DNA(n+1) + diphosphate</text>
        <dbReference type="Rhea" id="RHEA:22508"/>
        <dbReference type="Rhea" id="RHEA-COMP:17339"/>
        <dbReference type="Rhea" id="RHEA-COMP:17340"/>
        <dbReference type="ChEBI" id="CHEBI:33019"/>
        <dbReference type="ChEBI" id="CHEBI:61560"/>
        <dbReference type="ChEBI" id="CHEBI:173112"/>
        <dbReference type="EC" id="2.7.7.7"/>
    </reaction>
</comment>
<dbReference type="InterPro" id="IPR004868">
    <property type="entry name" value="DNA-dir_DNA_pol_B_mt/vir"/>
</dbReference>
<evidence type="ECO:0000313" key="11">
    <source>
        <dbReference type="Proteomes" id="UP000179807"/>
    </source>
</evidence>
<evidence type="ECO:0000313" key="10">
    <source>
        <dbReference type="EMBL" id="OHT17367.1"/>
    </source>
</evidence>
<sequence>MCAFNRIFKIIRGYYWNGKRDYRLHEVIKKIFEKRVEYKKENNPLQRLYKLIKNSCYGKSIENPHDSQMKYIRGEEKLNKFRQKYYHKIIEITQFYDSDINAVKVVKQIDKHFNFSLFGIQVLSMPKLIMNEVMCLAYDIGCRIFYQDTDSMHIILKI</sequence>
<dbReference type="EMBL" id="MLAK01000009">
    <property type="protein sequence ID" value="OHT17367.1"/>
    <property type="molecule type" value="Genomic_DNA"/>
</dbReference>
<dbReference type="SUPFAM" id="SSF56672">
    <property type="entry name" value="DNA/RNA polymerases"/>
    <property type="match status" value="1"/>
</dbReference>
<dbReference type="Proteomes" id="UP000179807">
    <property type="component" value="Unassembled WGS sequence"/>
</dbReference>
<keyword evidence="11" id="KW-1185">Reference proteome</keyword>
<evidence type="ECO:0000256" key="4">
    <source>
        <dbReference type="ARBA" id="ARBA00022695"/>
    </source>
</evidence>
<evidence type="ECO:0000256" key="3">
    <source>
        <dbReference type="ARBA" id="ARBA00022679"/>
    </source>
</evidence>
<dbReference type="PANTHER" id="PTHR48144:SF2">
    <property type="entry name" value="DNA-DIRECTED DNA POLYMERASE"/>
    <property type="match status" value="1"/>
</dbReference>
<keyword evidence="4" id="KW-0548">Nucleotidyltransferase</keyword>
<accession>A0A1J4L1H0</accession>
<evidence type="ECO:0000256" key="6">
    <source>
        <dbReference type="ARBA" id="ARBA00022932"/>
    </source>
</evidence>
<protein>
    <recommendedName>
        <fullName evidence="2">DNA-directed DNA polymerase</fullName>
        <ecNumber evidence="2">2.7.7.7</ecNumber>
    </recommendedName>
</protein>
<feature type="domain" description="DNA-directed DNA polymerase family B mitochondria/virus" evidence="9">
    <location>
        <begin position="8"/>
        <end position="110"/>
    </location>
</feature>
<comment type="similarity">
    <text evidence="1">Belongs to the DNA polymerase type-B family.</text>
</comment>
<dbReference type="InterPro" id="IPR043502">
    <property type="entry name" value="DNA/RNA_pol_sf"/>
</dbReference>
<dbReference type="EC" id="2.7.7.7" evidence="2"/>
<dbReference type="OrthoDB" id="10265614at2759"/>
<dbReference type="Pfam" id="PF03175">
    <property type="entry name" value="DNA_pol_B_2"/>
    <property type="match status" value="1"/>
</dbReference>
<reference evidence="10" key="1">
    <citation type="submission" date="2016-10" db="EMBL/GenBank/DDBJ databases">
        <authorList>
            <person name="Benchimol M."/>
            <person name="Almeida L.G."/>
            <person name="Vasconcelos A.T."/>
            <person name="Perreira-Neves A."/>
            <person name="Rosa I.A."/>
            <person name="Tasca T."/>
            <person name="Bogo M.R."/>
            <person name="de Souza W."/>
        </authorList>
    </citation>
    <scope>NUCLEOTIDE SEQUENCE [LARGE SCALE GENOMIC DNA]</scope>
    <source>
        <strain evidence="10">K</strain>
    </source>
</reference>
<evidence type="ECO:0000256" key="2">
    <source>
        <dbReference type="ARBA" id="ARBA00012417"/>
    </source>
</evidence>
<keyword evidence="5" id="KW-0235">DNA replication</keyword>
<dbReference type="GeneID" id="94848267"/>